<dbReference type="Gene3D" id="1.10.3720.10">
    <property type="entry name" value="MetI-like"/>
    <property type="match status" value="1"/>
</dbReference>
<protein>
    <recommendedName>
        <fullName evidence="8">ABC transmembrane type-1 domain-containing protein</fullName>
    </recommendedName>
</protein>
<evidence type="ECO:0000256" key="1">
    <source>
        <dbReference type="ARBA" id="ARBA00004651"/>
    </source>
</evidence>
<dbReference type="InterPro" id="IPR035906">
    <property type="entry name" value="MetI-like_sf"/>
</dbReference>
<dbReference type="GO" id="GO:0005886">
    <property type="term" value="C:plasma membrane"/>
    <property type="evidence" value="ECO:0007669"/>
    <property type="project" value="UniProtKB-SubCell"/>
</dbReference>
<dbReference type="PANTHER" id="PTHR43744:SF12">
    <property type="entry name" value="ABC TRANSPORTER PERMEASE PROTEIN MG189-RELATED"/>
    <property type="match status" value="1"/>
</dbReference>
<comment type="subcellular location">
    <subcellularLocation>
        <location evidence="1 7">Cell membrane</location>
        <topology evidence="1 7">Multi-pass membrane protein</topology>
    </subcellularLocation>
</comment>
<feature type="transmembrane region" description="Helical" evidence="7">
    <location>
        <begin position="12"/>
        <end position="32"/>
    </location>
</feature>
<evidence type="ECO:0000256" key="2">
    <source>
        <dbReference type="ARBA" id="ARBA00022448"/>
    </source>
</evidence>
<dbReference type="CDD" id="cd06261">
    <property type="entry name" value="TM_PBP2"/>
    <property type="match status" value="1"/>
</dbReference>
<dbReference type="PROSITE" id="PS50928">
    <property type="entry name" value="ABC_TM1"/>
    <property type="match status" value="1"/>
</dbReference>
<keyword evidence="6 7" id="KW-0472">Membrane</keyword>
<name>A0A9W5VWY4_9ACTO</name>
<dbReference type="AlphaFoldDB" id="A0A9W5VWY4"/>
<reference evidence="9 10" key="1">
    <citation type="submission" date="2013-05" db="EMBL/GenBank/DDBJ databases">
        <title>The Genome Sequence of Actinomyces europaeus ACS-120-V-COL10B.</title>
        <authorList>
            <consortium name="The Broad Institute Genomics Platform"/>
            <person name="Earl A."/>
            <person name="Ward D."/>
            <person name="Feldgarden M."/>
            <person name="Gevers D."/>
            <person name="Saerens B."/>
            <person name="Vaneechoutte M."/>
            <person name="Walker B."/>
            <person name="Young S."/>
            <person name="Zeng Q."/>
            <person name="Gargeya S."/>
            <person name="Fitzgerald M."/>
            <person name="Haas B."/>
            <person name="Abouelleil A."/>
            <person name="Allen A.W."/>
            <person name="Alvarado L."/>
            <person name="Arachchi H.M."/>
            <person name="Berlin A.M."/>
            <person name="Chapman S.B."/>
            <person name="Gainer-Dewar J."/>
            <person name="Goldberg J."/>
            <person name="Griggs A."/>
            <person name="Gujja S."/>
            <person name="Hansen M."/>
            <person name="Howarth C."/>
            <person name="Imamovic A."/>
            <person name="Ireland A."/>
            <person name="Larimer J."/>
            <person name="McCowan C."/>
            <person name="Murphy C."/>
            <person name="Pearson M."/>
            <person name="Poon T.W."/>
            <person name="Priest M."/>
            <person name="Roberts A."/>
            <person name="Saif S."/>
            <person name="Shea T."/>
            <person name="Sisk P."/>
            <person name="Sykes S."/>
            <person name="Wortman J."/>
            <person name="Nusbaum C."/>
            <person name="Birren B."/>
        </authorList>
    </citation>
    <scope>NUCLEOTIDE SEQUENCE [LARGE SCALE GENOMIC DNA]</scope>
    <source>
        <strain evidence="9 10">ACS-120-V-Col10b</strain>
    </source>
</reference>
<dbReference type="InterPro" id="IPR000515">
    <property type="entry name" value="MetI-like"/>
</dbReference>
<feature type="transmembrane region" description="Helical" evidence="7">
    <location>
        <begin position="132"/>
        <end position="155"/>
    </location>
</feature>
<keyword evidence="4 7" id="KW-0812">Transmembrane</keyword>
<dbReference type="GO" id="GO:0055085">
    <property type="term" value="P:transmembrane transport"/>
    <property type="evidence" value="ECO:0007669"/>
    <property type="project" value="InterPro"/>
</dbReference>
<dbReference type="PANTHER" id="PTHR43744">
    <property type="entry name" value="ABC TRANSPORTER PERMEASE PROTEIN MG189-RELATED-RELATED"/>
    <property type="match status" value="1"/>
</dbReference>
<evidence type="ECO:0000313" key="9">
    <source>
        <dbReference type="EMBL" id="EPD31370.1"/>
    </source>
</evidence>
<keyword evidence="10" id="KW-1185">Reference proteome</keyword>
<dbReference type="EMBL" id="AGWN01000001">
    <property type="protein sequence ID" value="EPD31370.1"/>
    <property type="molecule type" value="Genomic_DNA"/>
</dbReference>
<evidence type="ECO:0000256" key="3">
    <source>
        <dbReference type="ARBA" id="ARBA00022475"/>
    </source>
</evidence>
<feature type="transmembrane region" description="Helical" evidence="7">
    <location>
        <begin position="176"/>
        <end position="201"/>
    </location>
</feature>
<evidence type="ECO:0000256" key="6">
    <source>
        <dbReference type="ARBA" id="ARBA00023136"/>
    </source>
</evidence>
<comment type="caution">
    <text evidence="9">The sequence shown here is derived from an EMBL/GenBank/DDBJ whole genome shotgun (WGS) entry which is preliminary data.</text>
</comment>
<feature type="transmembrane region" description="Helical" evidence="7">
    <location>
        <begin position="68"/>
        <end position="92"/>
    </location>
</feature>
<dbReference type="Proteomes" id="UP000014387">
    <property type="component" value="Unassembled WGS sequence"/>
</dbReference>
<sequence>MMRPSRTEQLINYVVLTLFAAGALLPIVRILVLSLQPQSFGGEGALHFENYAAAWEQGRFSVYMRNSIVVALLVVSVALVLSIASGYVLGVLRPRGEKILFFTFLLGIMVPSEAIVLPLFFDLRSLGLTDTIWAIALPQIAQSLAFGTFWMRAFFRSVDRSLIEAAQLDGAGNLRILRSVLVPIAVPTVVTQVVLTFMWTWNDFLIPLVMSPSGKMRTAPLGLAFFQGQYTQGSSLLAAGAVLVALPMVILYFALQHHFMAGITDGAVKG</sequence>
<evidence type="ECO:0000256" key="5">
    <source>
        <dbReference type="ARBA" id="ARBA00022989"/>
    </source>
</evidence>
<proteinExistence type="inferred from homology"/>
<dbReference type="Pfam" id="PF00528">
    <property type="entry name" value="BPD_transp_1"/>
    <property type="match status" value="1"/>
</dbReference>
<dbReference type="RefSeq" id="WP_016444481.1">
    <property type="nucleotide sequence ID" value="NZ_KE150266.1"/>
</dbReference>
<dbReference type="SUPFAM" id="SSF161098">
    <property type="entry name" value="MetI-like"/>
    <property type="match status" value="1"/>
</dbReference>
<keyword evidence="2 7" id="KW-0813">Transport</keyword>
<keyword evidence="5 7" id="KW-1133">Transmembrane helix</keyword>
<comment type="similarity">
    <text evidence="7">Belongs to the binding-protein-dependent transport system permease family.</text>
</comment>
<accession>A0A9W5VWY4</accession>
<gene>
    <name evidence="9" type="ORF">HMPREF9238_01141</name>
</gene>
<feature type="domain" description="ABC transmembrane type-1" evidence="8">
    <location>
        <begin position="64"/>
        <end position="255"/>
    </location>
</feature>
<feature type="transmembrane region" description="Helical" evidence="7">
    <location>
        <begin position="236"/>
        <end position="255"/>
    </location>
</feature>
<keyword evidence="3" id="KW-1003">Cell membrane</keyword>
<organism evidence="9 10">
    <name type="scientific">Gleimia europaea ACS-120-V-Col10b</name>
    <dbReference type="NCBI Taxonomy" id="883069"/>
    <lineage>
        <taxon>Bacteria</taxon>
        <taxon>Bacillati</taxon>
        <taxon>Actinomycetota</taxon>
        <taxon>Actinomycetes</taxon>
        <taxon>Actinomycetales</taxon>
        <taxon>Actinomycetaceae</taxon>
        <taxon>Gleimia</taxon>
    </lineage>
</organism>
<feature type="transmembrane region" description="Helical" evidence="7">
    <location>
        <begin position="99"/>
        <end position="120"/>
    </location>
</feature>
<evidence type="ECO:0000259" key="8">
    <source>
        <dbReference type="PROSITE" id="PS50928"/>
    </source>
</evidence>
<evidence type="ECO:0000313" key="10">
    <source>
        <dbReference type="Proteomes" id="UP000014387"/>
    </source>
</evidence>
<evidence type="ECO:0000256" key="7">
    <source>
        <dbReference type="RuleBase" id="RU363032"/>
    </source>
</evidence>
<evidence type="ECO:0000256" key="4">
    <source>
        <dbReference type="ARBA" id="ARBA00022692"/>
    </source>
</evidence>